<evidence type="ECO:0000256" key="2">
    <source>
        <dbReference type="ARBA" id="ARBA00023125"/>
    </source>
</evidence>
<proteinExistence type="predicted"/>
<protein>
    <submittedName>
        <fullName evidence="7">Two-component response regulator</fullName>
    </submittedName>
</protein>
<organism evidence="7 8">
    <name type="scientific">Leadbettera azotonutricia (strain ATCC BAA-888 / DSM 13862 / ZAS-9)</name>
    <name type="common">Treponema azotonutricium</name>
    <dbReference type="NCBI Taxonomy" id="545695"/>
    <lineage>
        <taxon>Bacteria</taxon>
        <taxon>Pseudomonadati</taxon>
        <taxon>Spirochaetota</taxon>
        <taxon>Spirochaetia</taxon>
        <taxon>Spirochaetales</taxon>
        <taxon>Breznakiellaceae</taxon>
        <taxon>Leadbettera</taxon>
    </lineage>
</organism>
<dbReference type="InterPro" id="IPR009057">
    <property type="entry name" value="Homeodomain-like_sf"/>
</dbReference>
<dbReference type="InterPro" id="IPR018060">
    <property type="entry name" value="HTH_AraC"/>
</dbReference>
<dbReference type="SMART" id="SM00342">
    <property type="entry name" value="HTH_ARAC"/>
    <property type="match status" value="1"/>
</dbReference>
<feature type="modified residue" description="4-aspartylphosphate" evidence="4">
    <location>
        <position position="55"/>
    </location>
</feature>
<feature type="domain" description="Response regulatory" evidence="6">
    <location>
        <begin position="3"/>
        <end position="120"/>
    </location>
</feature>
<dbReference type="EMBL" id="CP001841">
    <property type="protein sequence ID" value="AEF81914.1"/>
    <property type="molecule type" value="Genomic_DNA"/>
</dbReference>
<evidence type="ECO:0000256" key="3">
    <source>
        <dbReference type="ARBA" id="ARBA00023163"/>
    </source>
</evidence>
<dbReference type="RefSeq" id="WP_015709730.1">
    <property type="nucleotide sequence ID" value="NC_015577.1"/>
</dbReference>
<dbReference type="eggNOG" id="COG4753">
    <property type="taxonomic scope" value="Bacteria"/>
</dbReference>
<name>F5Y7Y3_LEAAZ</name>
<dbReference type="GO" id="GO:0003700">
    <property type="term" value="F:DNA-binding transcription factor activity"/>
    <property type="evidence" value="ECO:0007669"/>
    <property type="project" value="InterPro"/>
</dbReference>
<evidence type="ECO:0000259" key="5">
    <source>
        <dbReference type="PROSITE" id="PS01124"/>
    </source>
</evidence>
<reference evidence="7 8" key="2">
    <citation type="journal article" date="2011" name="ISME J.">
        <title>RNA-seq reveals cooperative metabolic interactions between two termite-gut spirochete species in co-culture.</title>
        <authorList>
            <person name="Rosenthal A.Z."/>
            <person name="Matson E.G."/>
            <person name="Eldar A."/>
            <person name="Leadbetter J.R."/>
        </authorList>
    </citation>
    <scope>NUCLEOTIDE SEQUENCE [LARGE SCALE GENOMIC DNA]</scope>
    <source>
        <strain evidence="8">ATCC BAA-888 / DSM 13862 / ZAS-9</strain>
    </source>
</reference>
<keyword evidence="2" id="KW-0238">DNA-binding</keyword>
<dbReference type="InParanoid" id="F5Y7Y3"/>
<sequence>MYTIMIVEDEYIERQALVLMVRNNFPELSEIGDVGNGFEALTLAKKEKPDLALIDVGIPGINGLDLIAEIQSIEPKTSFIIISSHDNFEFAQRAIKLGVEDYLLKPIKLDALKRAIGASITKKESHNENNTNTTNLINRLENIRPQVENDFIYTIISNGQVKSLGQMLSFLGFEGYCGFCLIISEQSESHHIHNLIKAILNEVGSKSINGFFNNNSVICLFFSNPQENTGLDDICNYIIMRLQKNGYADFHIGVSELVETSALWPESYRQAMAALRDAENKKNKLKKYSPGDQLSLRKTGESTAKNASQLSLWVNLLSRAILDNNDDKQKKLAEQITLVLISQYDLRQAHDEIYKLIILLREDLARVVPIPGLSLDTEALQFESEEPRSLETYLLSSIMQLSLTVSEIRDQGKNILVDQAILYIQANYQKEISLGSIAKEINISPYYLSKLFRKHTGKSCTELITDERVEAAKKLLLQNRSSKEACYQVGFNSQNYFAKIFKKLTGMTPGEYRTANLTS</sequence>
<gene>
    <name evidence="7" type="ordered locus">TREAZ_2326</name>
</gene>
<dbReference type="PANTHER" id="PTHR43280">
    <property type="entry name" value="ARAC-FAMILY TRANSCRIPTIONAL REGULATOR"/>
    <property type="match status" value="1"/>
</dbReference>
<dbReference type="FunCoup" id="F5Y7Y3">
    <property type="interactions" value="73"/>
</dbReference>
<dbReference type="PANTHER" id="PTHR43280:SF2">
    <property type="entry name" value="HTH-TYPE TRANSCRIPTIONAL REGULATOR EXSA"/>
    <property type="match status" value="1"/>
</dbReference>
<dbReference type="Proteomes" id="UP000009222">
    <property type="component" value="Chromosome"/>
</dbReference>
<evidence type="ECO:0000313" key="7">
    <source>
        <dbReference type="EMBL" id="AEF81914.1"/>
    </source>
</evidence>
<accession>F5Y7Y3</accession>
<evidence type="ECO:0000259" key="6">
    <source>
        <dbReference type="PROSITE" id="PS50110"/>
    </source>
</evidence>
<keyword evidence="8" id="KW-1185">Reference proteome</keyword>
<feature type="domain" description="HTH araC/xylS-type" evidence="5">
    <location>
        <begin position="418"/>
        <end position="515"/>
    </location>
</feature>
<dbReference type="Gene3D" id="3.40.50.2300">
    <property type="match status" value="1"/>
</dbReference>
<dbReference type="HOGENOM" id="CLU_000445_5_0_12"/>
<evidence type="ECO:0000256" key="4">
    <source>
        <dbReference type="PROSITE-ProRule" id="PRU00169"/>
    </source>
</evidence>
<dbReference type="PROSITE" id="PS01124">
    <property type="entry name" value="HTH_ARAC_FAMILY_2"/>
    <property type="match status" value="1"/>
</dbReference>
<dbReference type="InterPro" id="IPR041522">
    <property type="entry name" value="CdaR_GGDEF"/>
</dbReference>
<dbReference type="STRING" id="545695.TREAZ_2326"/>
<reference evidence="8" key="1">
    <citation type="submission" date="2009-12" db="EMBL/GenBank/DDBJ databases">
        <title>Complete sequence of Treponema azotonutricium strain ZAS-9.</title>
        <authorList>
            <person name="Tetu S.G."/>
            <person name="Matson E."/>
            <person name="Ren Q."/>
            <person name="Seshadri R."/>
            <person name="Elbourne L."/>
            <person name="Hassan K.A."/>
            <person name="Durkin A."/>
            <person name="Radune D."/>
            <person name="Mohamoud Y."/>
            <person name="Shay R."/>
            <person name="Jin S."/>
            <person name="Zhang X."/>
            <person name="Lucey K."/>
            <person name="Ballor N.R."/>
            <person name="Ottesen E."/>
            <person name="Rosenthal R."/>
            <person name="Allen A."/>
            <person name="Leadbetter J.R."/>
            <person name="Paulsen I.T."/>
        </authorList>
    </citation>
    <scope>NUCLEOTIDE SEQUENCE [LARGE SCALE GENOMIC DNA]</scope>
    <source>
        <strain evidence="8">ATCC BAA-888 / DSM 13862 / ZAS-9</strain>
    </source>
</reference>
<dbReference type="AlphaFoldDB" id="F5Y7Y3"/>
<dbReference type="PRINTS" id="PR00032">
    <property type="entry name" value="HTHARAC"/>
</dbReference>
<dbReference type="Gene3D" id="1.10.10.60">
    <property type="entry name" value="Homeodomain-like"/>
    <property type="match status" value="2"/>
</dbReference>
<dbReference type="SMART" id="SM00448">
    <property type="entry name" value="REC"/>
    <property type="match status" value="1"/>
</dbReference>
<dbReference type="CDD" id="cd17536">
    <property type="entry name" value="REC_YesN-like"/>
    <property type="match status" value="1"/>
</dbReference>
<dbReference type="KEGG" id="taz:TREAZ_2326"/>
<keyword evidence="4" id="KW-0597">Phosphoprotein</keyword>
<dbReference type="SUPFAM" id="SSF46689">
    <property type="entry name" value="Homeodomain-like"/>
    <property type="match status" value="2"/>
</dbReference>
<dbReference type="GO" id="GO:0043565">
    <property type="term" value="F:sequence-specific DNA binding"/>
    <property type="evidence" value="ECO:0007669"/>
    <property type="project" value="InterPro"/>
</dbReference>
<dbReference type="OrthoDB" id="327083at2"/>
<dbReference type="Pfam" id="PF00072">
    <property type="entry name" value="Response_reg"/>
    <property type="match status" value="1"/>
</dbReference>
<keyword evidence="3" id="KW-0804">Transcription</keyword>
<dbReference type="InterPro" id="IPR020449">
    <property type="entry name" value="Tscrpt_reg_AraC-type_HTH"/>
</dbReference>
<keyword evidence="1" id="KW-0805">Transcription regulation</keyword>
<dbReference type="Pfam" id="PF12833">
    <property type="entry name" value="HTH_18"/>
    <property type="match status" value="1"/>
</dbReference>
<dbReference type="eggNOG" id="COG2207">
    <property type="taxonomic scope" value="Bacteria"/>
</dbReference>
<dbReference type="InterPro" id="IPR001789">
    <property type="entry name" value="Sig_transdc_resp-reg_receiver"/>
</dbReference>
<dbReference type="PROSITE" id="PS50110">
    <property type="entry name" value="RESPONSE_REGULATORY"/>
    <property type="match status" value="1"/>
</dbReference>
<evidence type="ECO:0000256" key="1">
    <source>
        <dbReference type="ARBA" id="ARBA00023015"/>
    </source>
</evidence>
<dbReference type="Pfam" id="PF17853">
    <property type="entry name" value="GGDEF_2"/>
    <property type="match status" value="1"/>
</dbReference>
<dbReference type="SUPFAM" id="SSF52172">
    <property type="entry name" value="CheY-like"/>
    <property type="match status" value="1"/>
</dbReference>
<evidence type="ECO:0000313" key="8">
    <source>
        <dbReference type="Proteomes" id="UP000009222"/>
    </source>
</evidence>
<dbReference type="InterPro" id="IPR011006">
    <property type="entry name" value="CheY-like_superfamily"/>
</dbReference>
<dbReference type="GO" id="GO:0000160">
    <property type="term" value="P:phosphorelay signal transduction system"/>
    <property type="evidence" value="ECO:0007669"/>
    <property type="project" value="InterPro"/>
</dbReference>